<comment type="caution">
    <text evidence="2">The sequence shown here is derived from an EMBL/GenBank/DDBJ whole genome shotgun (WGS) entry which is preliminary data.</text>
</comment>
<dbReference type="PANTHER" id="PTHR31400:SF1">
    <property type="entry name" value="PROTEIN GUCD1"/>
    <property type="match status" value="1"/>
</dbReference>
<organism evidence="2 3">
    <name type="scientific">Stephanodiscus triporus</name>
    <dbReference type="NCBI Taxonomy" id="2934178"/>
    <lineage>
        <taxon>Eukaryota</taxon>
        <taxon>Sar</taxon>
        <taxon>Stramenopiles</taxon>
        <taxon>Ochrophyta</taxon>
        <taxon>Bacillariophyta</taxon>
        <taxon>Coscinodiscophyceae</taxon>
        <taxon>Thalassiosirophycidae</taxon>
        <taxon>Stephanodiscales</taxon>
        <taxon>Stephanodiscaceae</taxon>
        <taxon>Stephanodiscus</taxon>
    </lineage>
</organism>
<evidence type="ECO:0000313" key="2">
    <source>
        <dbReference type="EMBL" id="KAL3777495.1"/>
    </source>
</evidence>
<dbReference type="InterPro" id="IPR018616">
    <property type="entry name" value="GUCD1"/>
</dbReference>
<accession>A0ABD3NUF4</accession>
<dbReference type="Proteomes" id="UP001530315">
    <property type="component" value="Unassembled WGS sequence"/>
</dbReference>
<name>A0ABD3NUF4_9STRA</name>
<evidence type="ECO:0000313" key="3">
    <source>
        <dbReference type="Proteomes" id="UP001530315"/>
    </source>
</evidence>
<feature type="region of interest" description="Disordered" evidence="1">
    <location>
        <begin position="1"/>
        <end position="30"/>
    </location>
</feature>
<reference evidence="2 3" key="1">
    <citation type="submission" date="2024-10" db="EMBL/GenBank/DDBJ databases">
        <title>Updated reference genomes for cyclostephanoid diatoms.</title>
        <authorList>
            <person name="Roberts W.R."/>
            <person name="Alverson A.J."/>
        </authorList>
    </citation>
    <scope>NUCLEOTIDE SEQUENCE [LARGE SCALE GENOMIC DNA]</scope>
    <source>
        <strain evidence="2 3">AJA276-08</strain>
    </source>
</reference>
<gene>
    <name evidence="2" type="ORF">ACHAW5_000561</name>
</gene>
<protein>
    <recommendedName>
        <fullName evidence="4">Guanylyl cyclase</fullName>
    </recommendedName>
</protein>
<keyword evidence="3" id="KW-1185">Reference proteome</keyword>
<evidence type="ECO:0008006" key="4">
    <source>
        <dbReference type="Google" id="ProtNLM"/>
    </source>
</evidence>
<dbReference type="PANTHER" id="PTHR31400">
    <property type="entry name" value="GUANYLYL CYCLASE DOMAIN CONTAINING PROTEIN 1 GUCD1"/>
    <property type="match status" value="1"/>
</dbReference>
<sequence length="345" mass="38464">MHRLKEDSLNEESSPREGSPPAAGDNGNCINSSMADITSQEILRRLGICSTKNPRAYSEERDIPLIRQTETWDCGLACLQMILVWLRRDTAKDLEGTNADDEVVCGSLSISSEAEKAWMVNFVATKSIWTVDLVMLLQHILTCNRIYPGDEDMNTMQGNGSVDSTLEIQQQCPCPPKFSYLFCSTKFGVDESYSDLGYYKDAFPSDELRVENLFRIARKQNMPLLQTSRISLQVLMDITSKQGVVAIALLDNRILRGNAIHIASSYSGHYVIICGVSRNDNDINNARMNSPDGNDGSATHDFCMAIKNPGSAEQVQFITPSIFEKAWRAKGTDEDVIFIAKHILF</sequence>
<proteinExistence type="predicted"/>
<dbReference type="EMBL" id="JALLAZ020001285">
    <property type="protein sequence ID" value="KAL3777495.1"/>
    <property type="molecule type" value="Genomic_DNA"/>
</dbReference>
<dbReference type="Pfam" id="PF09778">
    <property type="entry name" value="Guanylate_cyc_2"/>
    <property type="match status" value="2"/>
</dbReference>
<dbReference type="AlphaFoldDB" id="A0ABD3NUF4"/>
<evidence type="ECO:0000256" key="1">
    <source>
        <dbReference type="SAM" id="MobiDB-lite"/>
    </source>
</evidence>